<feature type="region of interest" description="Disordered" evidence="1">
    <location>
        <begin position="50"/>
        <end position="79"/>
    </location>
</feature>
<evidence type="ECO:0000313" key="2">
    <source>
        <dbReference type="EMBL" id="KAK1458351.1"/>
    </source>
</evidence>
<accession>A0AAI9UJU4</accession>
<reference evidence="2" key="1">
    <citation type="submission" date="2016-11" db="EMBL/GenBank/DDBJ databases">
        <title>The genome sequence of Colletotrichum cuscutae.</title>
        <authorList>
            <person name="Baroncelli R."/>
        </authorList>
    </citation>
    <scope>NUCLEOTIDE SEQUENCE</scope>
    <source>
        <strain evidence="2">IMI 304802</strain>
    </source>
</reference>
<comment type="caution">
    <text evidence="2">The sequence shown here is derived from an EMBL/GenBank/DDBJ whole genome shotgun (WGS) entry which is preliminary data.</text>
</comment>
<gene>
    <name evidence="2" type="ORF">CCUS01_09450</name>
</gene>
<feature type="compositionally biased region" description="Basic and acidic residues" evidence="1">
    <location>
        <begin position="68"/>
        <end position="79"/>
    </location>
</feature>
<sequence length="79" mass="8990">MSYTGLPCNHLHQTQFQPVLAFESTYSIQNGCQRDHSRLQHGPRCLRHDWSAQASSSPQASINQPRAGYHDERHAIHVP</sequence>
<dbReference type="AlphaFoldDB" id="A0AAI9UJU4"/>
<dbReference type="Proteomes" id="UP001239213">
    <property type="component" value="Unassembled WGS sequence"/>
</dbReference>
<protein>
    <submittedName>
        <fullName evidence="2">Uncharacterized protein</fullName>
    </submittedName>
</protein>
<proteinExistence type="predicted"/>
<organism evidence="2 3">
    <name type="scientific">Colletotrichum cuscutae</name>
    <dbReference type="NCBI Taxonomy" id="1209917"/>
    <lineage>
        <taxon>Eukaryota</taxon>
        <taxon>Fungi</taxon>
        <taxon>Dikarya</taxon>
        <taxon>Ascomycota</taxon>
        <taxon>Pezizomycotina</taxon>
        <taxon>Sordariomycetes</taxon>
        <taxon>Hypocreomycetidae</taxon>
        <taxon>Glomerellales</taxon>
        <taxon>Glomerellaceae</taxon>
        <taxon>Colletotrichum</taxon>
        <taxon>Colletotrichum acutatum species complex</taxon>
    </lineage>
</organism>
<feature type="compositionally biased region" description="Low complexity" evidence="1">
    <location>
        <begin position="51"/>
        <end position="61"/>
    </location>
</feature>
<evidence type="ECO:0000256" key="1">
    <source>
        <dbReference type="SAM" id="MobiDB-lite"/>
    </source>
</evidence>
<evidence type="ECO:0000313" key="3">
    <source>
        <dbReference type="Proteomes" id="UP001239213"/>
    </source>
</evidence>
<name>A0AAI9UJU4_9PEZI</name>
<dbReference type="EMBL" id="MPDP01000279">
    <property type="protein sequence ID" value="KAK1458351.1"/>
    <property type="molecule type" value="Genomic_DNA"/>
</dbReference>
<keyword evidence="3" id="KW-1185">Reference proteome</keyword>